<evidence type="ECO:0000256" key="4">
    <source>
        <dbReference type="ARBA" id="ARBA00023180"/>
    </source>
</evidence>
<name>S5UYQ7_STRC3</name>
<dbReference type="STRING" id="1214242.B446_20295"/>
<organism evidence="5 6">
    <name type="scientific">Streptomyces collinus (strain DSM 40733 / Tue 365)</name>
    <dbReference type="NCBI Taxonomy" id="1214242"/>
    <lineage>
        <taxon>Bacteria</taxon>
        <taxon>Bacillati</taxon>
        <taxon>Actinomycetota</taxon>
        <taxon>Actinomycetes</taxon>
        <taxon>Kitasatosporales</taxon>
        <taxon>Streptomycetaceae</taxon>
        <taxon>Streptomyces</taxon>
    </lineage>
</organism>
<dbReference type="RefSeq" id="WP_020941329.1">
    <property type="nucleotide sequence ID" value="NC_021985.1"/>
</dbReference>
<reference evidence="5 6" key="2">
    <citation type="journal article" date="2013" name="J. Biotechnol.">
        <title>Complete genome sequence of the kirromycin producer Streptomyces collinus Tu 365 consisting of a linear chromosome and two linear plasmids.</title>
        <authorList>
            <person name="Ruckert C."/>
            <person name="Szczepanowski R."/>
            <person name="Albersmeier A."/>
            <person name="Goesmann A."/>
            <person name="Iftime D."/>
            <person name="Musiol E.M."/>
            <person name="Blin K."/>
            <person name="Wohlleben W."/>
            <person name="Puhler A."/>
            <person name="Kalinowski J."/>
            <person name="Weber T."/>
        </authorList>
    </citation>
    <scope>NUCLEOTIDE SEQUENCE [LARGE SCALE GENOMIC DNA]</scope>
    <source>
        <strain evidence="6">DSM 40733 / Tue 365</strain>
    </source>
</reference>
<dbReference type="HOGENOM" id="CLU_1065236_0_0_11"/>
<dbReference type="Gene3D" id="2.130.10.130">
    <property type="entry name" value="Integrin alpha, N-terminal"/>
    <property type="match status" value="2"/>
</dbReference>
<dbReference type="Pfam" id="PF01839">
    <property type="entry name" value="FG-GAP"/>
    <property type="match status" value="1"/>
</dbReference>
<evidence type="ECO:0000256" key="2">
    <source>
        <dbReference type="ARBA" id="ARBA00022737"/>
    </source>
</evidence>
<keyword evidence="3" id="KW-0378">Hydrolase</keyword>
<evidence type="ECO:0000313" key="6">
    <source>
        <dbReference type="Proteomes" id="UP000015423"/>
    </source>
</evidence>
<dbReference type="GO" id="GO:0016787">
    <property type="term" value="F:hydrolase activity"/>
    <property type="evidence" value="ECO:0007669"/>
    <property type="project" value="UniProtKB-KW"/>
</dbReference>
<dbReference type="EMBL" id="CP006259">
    <property type="protein sequence ID" value="AGS70871.1"/>
    <property type="molecule type" value="Genomic_DNA"/>
</dbReference>
<dbReference type="AlphaFoldDB" id="S5UYQ7"/>
<dbReference type="PANTHER" id="PTHR23221">
    <property type="entry name" value="GLYCOSYLPHOSPHATIDYLINOSITOL PHOSPHOLIPASE D"/>
    <property type="match status" value="1"/>
</dbReference>
<evidence type="ECO:0000313" key="5">
    <source>
        <dbReference type="EMBL" id="AGS70871.1"/>
    </source>
</evidence>
<dbReference type="InterPro" id="IPR013517">
    <property type="entry name" value="FG-GAP"/>
</dbReference>
<keyword evidence="2" id="KW-0677">Repeat</keyword>
<dbReference type="PANTHER" id="PTHR23221:SF7">
    <property type="entry name" value="PHOSPHATIDYLINOSITOL-GLYCAN-SPECIFIC PHOSPHOLIPASE D"/>
    <property type="match status" value="1"/>
</dbReference>
<dbReference type="PATRIC" id="fig|1214242.5.peg.4154"/>
<gene>
    <name evidence="5" type="ORF">B446_20295</name>
</gene>
<evidence type="ECO:0000256" key="1">
    <source>
        <dbReference type="ARBA" id="ARBA00022729"/>
    </source>
</evidence>
<evidence type="ECO:0000256" key="3">
    <source>
        <dbReference type="ARBA" id="ARBA00022801"/>
    </source>
</evidence>
<dbReference type="PROSITE" id="PS51470">
    <property type="entry name" value="FG_GAP"/>
    <property type="match status" value="1"/>
</dbReference>
<proteinExistence type="predicted"/>
<dbReference type="eggNOG" id="COG5555">
    <property type="taxonomic scope" value="Bacteria"/>
</dbReference>
<keyword evidence="6" id="KW-1185">Reference proteome</keyword>
<sequence length="261" mass="25823">MFVVRTTGRSAAVDDDRREFKLLGRRQQTGDVNGDGYGDLVTGIADDDSLMNATGAAHRGGEIQVLYGSARGIGVGQQPQVLHQATAGVPGTAENGDQFGQSLSVGDVDADGYADVLVGSPGEAVGKLEGAGTAVLLRGSASGLTTAKAVGVTQNTAGVPGAAETGDQFGGTAHLADLNRDGRAETVVGVPRENSDGCLWVARGSAAGPVLGGSVNLCGKSAGISVRGSKGYFGAAVAGPHIAGQAGRGHGHGGPFAYGSP</sequence>
<dbReference type="KEGG" id="sci:B446_20295"/>
<keyword evidence="5" id="KW-0401">Integrin</keyword>
<dbReference type="InterPro" id="IPR028994">
    <property type="entry name" value="Integrin_alpha_N"/>
</dbReference>
<dbReference type="GO" id="GO:0007229">
    <property type="term" value="P:integrin-mediated signaling pathway"/>
    <property type="evidence" value="ECO:0007669"/>
    <property type="project" value="UniProtKB-KW"/>
</dbReference>
<dbReference type="Proteomes" id="UP000015423">
    <property type="component" value="Chromosome"/>
</dbReference>
<dbReference type="SUPFAM" id="SSF69318">
    <property type="entry name" value="Integrin alpha N-terminal domain"/>
    <property type="match status" value="1"/>
</dbReference>
<protein>
    <submittedName>
        <fullName evidence="5">Integrin-like protein</fullName>
    </submittedName>
</protein>
<keyword evidence="4" id="KW-0325">Glycoprotein</keyword>
<reference evidence="6" key="1">
    <citation type="submission" date="2012-10" db="EMBL/GenBank/DDBJ databases">
        <title>The complete genome sequence of Streptomyces collinus Tu 365.</title>
        <authorList>
            <person name="Ruckert C."/>
            <person name="Szczepanowski R."/>
            <person name="Goesmann A."/>
            <person name="Pross E.K."/>
            <person name="Musiol E.M."/>
            <person name="Blin K."/>
            <person name="Wohlleben W."/>
            <person name="Puhler A."/>
            <person name="Weber T."/>
            <person name="Kalinowski J."/>
        </authorList>
    </citation>
    <scope>NUCLEOTIDE SEQUENCE [LARGE SCALE GENOMIC DNA]</scope>
    <source>
        <strain evidence="6">DSM 40733 / Tue 365</strain>
    </source>
</reference>
<accession>S5UYQ7</accession>
<keyword evidence="1" id="KW-0732">Signal</keyword>
<dbReference type="SMART" id="SM00191">
    <property type="entry name" value="Int_alpha"/>
    <property type="match status" value="2"/>
</dbReference>
<dbReference type="InterPro" id="IPR013519">
    <property type="entry name" value="Int_alpha_beta-p"/>
</dbReference>